<evidence type="ECO:0000313" key="4">
    <source>
        <dbReference type="Proteomes" id="UP000467840"/>
    </source>
</evidence>
<keyword evidence="4" id="KW-1185">Reference proteome</keyword>
<organism evidence="3 4">
    <name type="scientific">Hevea brasiliensis</name>
    <name type="common">Para rubber tree</name>
    <name type="synonym">Siphonia brasiliensis</name>
    <dbReference type="NCBI Taxonomy" id="3981"/>
    <lineage>
        <taxon>Eukaryota</taxon>
        <taxon>Viridiplantae</taxon>
        <taxon>Streptophyta</taxon>
        <taxon>Embryophyta</taxon>
        <taxon>Tracheophyta</taxon>
        <taxon>Spermatophyta</taxon>
        <taxon>Magnoliopsida</taxon>
        <taxon>eudicotyledons</taxon>
        <taxon>Gunneridae</taxon>
        <taxon>Pentapetalae</taxon>
        <taxon>rosids</taxon>
        <taxon>fabids</taxon>
        <taxon>Malpighiales</taxon>
        <taxon>Euphorbiaceae</taxon>
        <taxon>Crotonoideae</taxon>
        <taxon>Micrandreae</taxon>
        <taxon>Hevea</taxon>
    </lineage>
</organism>
<proteinExistence type="predicted"/>
<protein>
    <recommendedName>
        <fullName evidence="2">Retrotransposon gag domain-containing protein</fullName>
    </recommendedName>
</protein>
<dbReference type="EMBL" id="JAAGAX010000001">
    <property type="protein sequence ID" value="KAF2324873.1"/>
    <property type="molecule type" value="Genomic_DNA"/>
</dbReference>
<dbReference type="Proteomes" id="UP000467840">
    <property type="component" value="Chromosome 5"/>
</dbReference>
<evidence type="ECO:0000313" key="3">
    <source>
        <dbReference type="EMBL" id="KAF2324873.1"/>
    </source>
</evidence>
<dbReference type="Pfam" id="PF03732">
    <property type="entry name" value="Retrotrans_gag"/>
    <property type="match status" value="1"/>
</dbReference>
<evidence type="ECO:0000259" key="2">
    <source>
        <dbReference type="Pfam" id="PF03732"/>
    </source>
</evidence>
<comment type="caution">
    <text evidence="3">The sequence shown here is derived from an EMBL/GenBank/DDBJ whole genome shotgun (WGS) entry which is preliminary data.</text>
</comment>
<feature type="coiled-coil region" evidence="1">
    <location>
        <begin position="135"/>
        <end position="197"/>
    </location>
</feature>
<dbReference type="AlphaFoldDB" id="A0A6A6NJ45"/>
<feature type="domain" description="Retrotransposon gag" evidence="2">
    <location>
        <begin position="229"/>
        <end position="298"/>
    </location>
</feature>
<gene>
    <name evidence="3" type="ORF">GH714_020929</name>
</gene>
<sequence length="313" mass="35503">MTKSTVRIEALEKRVEEILAWVNEKPTREELTRELESVYLIVEQRDKRIEALEEKIEYLLAMVAKLSEGEGEPIELEATQDPKGEGEPIELEATQDPRGEGVPIELEATQNPRGEGVPIELEATQNPMHERNTRLGNLESRMLNLEAVASDMEELAESLKSISISHNSLVGAVDDIKEDVRETVKIIQGELHELEGKVSLLIRAASNPITGSYEVGNTKIPEPKLLGLKVVPMYLTEDAKLWWRTKVEETISGQCSIASWDDFKRELKAQFYPENVAYNARCKLNDLQQTGSIREYVRILDINAKYQGYDRDR</sequence>
<evidence type="ECO:0000256" key="1">
    <source>
        <dbReference type="SAM" id="Coils"/>
    </source>
</evidence>
<reference evidence="3 4" key="1">
    <citation type="journal article" date="2020" name="Mol. Plant">
        <title>The Chromosome-Based Rubber Tree Genome Provides New Insights into Spurge Genome Evolution and Rubber Biosynthesis.</title>
        <authorList>
            <person name="Liu J."/>
            <person name="Shi C."/>
            <person name="Shi C.C."/>
            <person name="Li W."/>
            <person name="Zhang Q.J."/>
            <person name="Zhang Y."/>
            <person name="Li K."/>
            <person name="Lu H.F."/>
            <person name="Shi C."/>
            <person name="Zhu S.T."/>
            <person name="Xiao Z.Y."/>
            <person name="Nan H."/>
            <person name="Yue Y."/>
            <person name="Zhu X.G."/>
            <person name="Wu Y."/>
            <person name="Hong X.N."/>
            <person name="Fan G.Y."/>
            <person name="Tong Y."/>
            <person name="Zhang D."/>
            <person name="Mao C.L."/>
            <person name="Liu Y.L."/>
            <person name="Hao S.J."/>
            <person name="Liu W.Q."/>
            <person name="Lv M.Q."/>
            <person name="Zhang H.B."/>
            <person name="Liu Y."/>
            <person name="Hu-Tang G.R."/>
            <person name="Wang J.P."/>
            <person name="Wang J.H."/>
            <person name="Sun Y.H."/>
            <person name="Ni S.B."/>
            <person name="Chen W.B."/>
            <person name="Zhang X.C."/>
            <person name="Jiao Y.N."/>
            <person name="Eichler E.E."/>
            <person name="Li G.H."/>
            <person name="Liu X."/>
            <person name="Gao L.Z."/>
        </authorList>
    </citation>
    <scope>NUCLEOTIDE SEQUENCE [LARGE SCALE GENOMIC DNA]</scope>
    <source>
        <strain evidence="4">cv. GT1</strain>
        <tissue evidence="3">Leaf</tissue>
    </source>
</reference>
<dbReference type="InterPro" id="IPR005162">
    <property type="entry name" value="Retrotrans_gag_dom"/>
</dbReference>
<keyword evidence="1" id="KW-0175">Coiled coil</keyword>
<accession>A0A6A6NJ45</accession>
<name>A0A6A6NJ45_HEVBR</name>